<comment type="caution">
    <text evidence="10">Lacks conserved residue(s) required for the propagation of feature annotation.</text>
</comment>
<dbReference type="GO" id="GO:0005886">
    <property type="term" value="C:plasma membrane"/>
    <property type="evidence" value="ECO:0000318"/>
    <property type="project" value="GO_Central"/>
</dbReference>
<dbReference type="InParanoid" id="D6WV60"/>
<feature type="transmembrane region" description="Helical" evidence="10">
    <location>
        <begin position="31"/>
        <end position="51"/>
    </location>
</feature>
<evidence type="ECO:0000313" key="11">
    <source>
        <dbReference type="EMBL" id="EFA09299.1"/>
    </source>
</evidence>
<evidence type="ECO:0000256" key="5">
    <source>
        <dbReference type="ARBA" id="ARBA00022725"/>
    </source>
</evidence>
<dbReference type="PANTHER" id="PTHR21137:SF35">
    <property type="entry name" value="ODORANT RECEPTOR 19A-RELATED"/>
    <property type="match status" value="1"/>
</dbReference>
<comment type="subcellular location">
    <subcellularLocation>
        <location evidence="1 10">Cell membrane</location>
        <topology evidence="1 10">Multi-pass membrane protein</topology>
    </subcellularLocation>
</comment>
<feature type="transmembrane region" description="Helical" evidence="10">
    <location>
        <begin position="239"/>
        <end position="264"/>
    </location>
</feature>
<dbReference type="PhylomeDB" id="D6WV60"/>
<dbReference type="AlphaFoldDB" id="D6WV60"/>
<dbReference type="Proteomes" id="UP000007266">
    <property type="component" value="Linkage group 8"/>
</dbReference>
<evidence type="ECO:0000256" key="8">
    <source>
        <dbReference type="ARBA" id="ARBA00023170"/>
    </source>
</evidence>
<name>D6WV60_TRICA</name>
<dbReference type="GO" id="GO:0007165">
    <property type="term" value="P:signal transduction"/>
    <property type="evidence" value="ECO:0007669"/>
    <property type="project" value="UniProtKB-KW"/>
</dbReference>
<feature type="transmembrane region" description="Helical" evidence="10">
    <location>
        <begin position="122"/>
        <end position="144"/>
    </location>
</feature>
<comment type="similarity">
    <text evidence="10">Belongs to the insect chemoreceptor superfamily. Heteromeric odorant receptor channel (TC 1.A.69) family.</text>
</comment>
<keyword evidence="5 10" id="KW-0552">Olfaction</keyword>
<keyword evidence="6 10" id="KW-1133">Transmembrane helix</keyword>
<dbReference type="PANTHER" id="PTHR21137">
    <property type="entry name" value="ODORANT RECEPTOR"/>
    <property type="match status" value="1"/>
</dbReference>
<dbReference type="GO" id="GO:0004984">
    <property type="term" value="F:olfactory receptor activity"/>
    <property type="evidence" value="ECO:0000318"/>
    <property type="project" value="GO_Central"/>
</dbReference>
<keyword evidence="7 10" id="KW-0472">Membrane</keyword>
<gene>
    <name evidence="11" type="primary">AUGUSTUS-3.0.2_30328</name>
    <name evidence="11" type="ORF">TcasGA2_TC030328</name>
</gene>
<accession>D6WV60</accession>
<evidence type="ECO:0000256" key="2">
    <source>
        <dbReference type="ARBA" id="ARBA00022475"/>
    </source>
</evidence>
<keyword evidence="2" id="KW-1003">Cell membrane</keyword>
<evidence type="ECO:0000256" key="10">
    <source>
        <dbReference type="RuleBase" id="RU351113"/>
    </source>
</evidence>
<dbReference type="Pfam" id="PF02949">
    <property type="entry name" value="7tm_6"/>
    <property type="match status" value="1"/>
</dbReference>
<dbReference type="GO" id="GO:0050911">
    <property type="term" value="P:detection of chemical stimulus involved in sensory perception of smell"/>
    <property type="evidence" value="ECO:0000318"/>
    <property type="project" value="GO_Central"/>
</dbReference>
<evidence type="ECO:0000313" key="12">
    <source>
        <dbReference type="Proteomes" id="UP000007266"/>
    </source>
</evidence>
<evidence type="ECO:0000256" key="4">
    <source>
        <dbReference type="ARBA" id="ARBA00022692"/>
    </source>
</evidence>
<keyword evidence="8 10" id="KW-0675">Receptor</keyword>
<keyword evidence="12" id="KW-1185">Reference proteome</keyword>
<proteinExistence type="inferred from homology"/>
<dbReference type="GO" id="GO:0005549">
    <property type="term" value="F:odorant binding"/>
    <property type="evidence" value="ECO:0007669"/>
    <property type="project" value="InterPro"/>
</dbReference>
<reference evidence="11 12" key="1">
    <citation type="journal article" date="2008" name="Nature">
        <title>The genome of the model beetle and pest Tribolium castaneum.</title>
        <authorList>
            <consortium name="Tribolium Genome Sequencing Consortium"/>
            <person name="Richards S."/>
            <person name="Gibbs R.A."/>
            <person name="Weinstock G.M."/>
            <person name="Brown S.J."/>
            <person name="Denell R."/>
            <person name="Beeman R.W."/>
            <person name="Gibbs R."/>
            <person name="Beeman R.W."/>
            <person name="Brown S.J."/>
            <person name="Bucher G."/>
            <person name="Friedrich M."/>
            <person name="Grimmelikhuijzen C.J."/>
            <person name="Klingler M."/>
            <person name="Lorenzen M."/>
            <person name="Richards S."/>
            <person name="Roth S."/>
            <person name="Schroder R."/>
            <person name="Tautz D."/>
            <person name="Zdobnov E.M."/>
            <person name="Muzny D."/>
            <person name="Gibbs R.A."/>
            <person name="Weinstock G.M."/>
            <person name="Attaway T."/>
            <person name="Bell S."/>
            <person name="Buhay C.J."/>
            <person name="Chandrabose M.N."/>
            <person name="Chavez D."/>
            <person name="Clerk-Blankenburg K.P."/>
            <person name="Cree A."/>
            <person name="Dao M."/>
            <person name="Davis C."/>
            <person name="Chacko J."/>
            <person name="Dinh H."/>
            <person name="Dugan-Rocha S."/>
            <person name="Fowler G."/>
            <person name="Garner T.T."/>
            <person name="Garnes J."/>
            <person name="Gnirke A."/>
            <person name="Hawes A."/>
            <person name="Hernandez J."/>
            <person name="Hines S."/>
            <person name="Holder M."/>
            <person name="Hume J."/>
            <person name="Jhangiani S.N."/>
            <person name="Joshi V."/>
            <person name="Khan Z.M."/>
            <person name="Jackson L."/>
            <person name="Kovar C."/>
            <person name="Kowis A."/>
            <person name="Lee S."/>
            <person name="Lewis L.R."/>
            <person name="Margolis J."/>
            <person name="Morgan M."/>
            <person name="Nazareth L.V."/>
            <person name="Nguyen N."/>
            <person name="Okwuonu G."/>
            <person name="Parker D."/>
            <person name="Richards S."/>
            <person name="Ruiz S.J."/>
            <person name="Santibanez J."/>
            <person name="Savard J."/>
            <person name="Scherer S.E."/>
            <person name="Schneider B."/>
            <person name="Sodergren E."/>
            <person name="Tautz D."/>
            <person name="Vattahil S."/>
            <person name="Villasana D."/>
            <person name="White C.S."/>
            <person name="Wright R."/>
            <person name="Park Y."/>
            <person name="Beeman R.W."/>
            <person name="Lord J."/>
            <person name="Oppert B."/>
            <person name="Lorenzen M."/>
            <person name="Brown S."/>
            <person name="Wang L."/>
            <person name="Savard J."/>
            <person name="Tautz D."/>
            <person name="Richards S."/>
            <person name="Weinstock G."/>
            <person name="Gibbs R.A."/>
            <person name="Liu Y."/>
            <person name="Worley K."/>
            <person name="Weinstock G."/>
            <person name="Elsik C.G."/>
            <person name="Reese J.T."/>
            <person name="Elhaik E."/>
            <person name="Landan G."/>
            <person name="Graur D."/>
            <person name="Arensburger P."/>
            <person name="Atkinson P."/>
            <person name="Beeman R.W."/>
            <person name="Beidler J."/>
            <person name="Brown S.J."/>
            <person name="Demuth J.P."/>
            <person name="Drury D.W."/>
            <person name="Du Y.Z."/>
            <person name="Fujiwara H."/>
            <person name="Lorenzen M."/>
            <person name="Maselli V."/>
            <person name="Osanai M."/>
            <person name="Park Y."/>
            <person name="Robertson H.M."/>
            <person name="Tu Z."/>
            <person name="Wang J.J."/>
            <person name="Wang S."/>
            <person name="Richards S."/>
            <person name="Song H."/>
            <person name="Zhang L."/>
            <person name="Sodergren E."/>
            <person name="Werner D."/>
            <person name="Stanke M."/>
            <person name="Morgenstern B."/>
            <person name="Solovyev V."/>
            <person name="Kosarev P."/>
            <person name="Brown G."/>
            <person name="Chen H.C."/>
            <person name="Ermolaeva O."/>
            <person name="Hlavina W."/>
            <person name="Kapustin Y."/>
            <person name="Kiryutin B."/>
            <person name="Kitts P."/>
            <person name="Maglott D."/>
            <person name="Pruitt K."/>
            <person name="Sapojnikov V."/>
            <person name="Souvorov A."/>
            <person name="Mackey A.J."/>
            <person name="Waterhouse R.M."/>
            <person name="Wyder S."/>
            <person name="Zdobnov E.M."/>
            <person name="Zdobnov E.M."/>
            <person name="Wyder S."/>
            <person name="Kriventseva E.V."/>
            <person name="Kadowaki T."/>
            <person name="Bork P."/>
            <person name="Aranda M."/>
            <person name="Bao R."/>
            <person name="Beermann A."/>
            <person name="Berns N."/>
            <person name="Bolognesi R."/>
            <person name="Bonneton F."/>
            <person name="Bopp D."/>
            <person name="Brown S.J."/>
            <person name="Bucher G."/>
            <person name="Butts T."/>
            <person name="Chaumot A."/>
            <person name="Denell R.E."/>
            <person name="Ferrier D.E."/>
            <person name="Friedrich M."/>
            <person name="Gordon C.M."/>
            <person name="Jindra M."/>
            <person name="Klingler M."/>
            <person name="Lan Q."/>
            <person name="Lattorff H.M."/>
            <person name="Laudet V."/>
            <person name="von Levetsow C."/>
            <person name="Liu Z."/>
            <person name="Lutz R."/>
            <person name="Lynch J.A."/>
            <person name="da Fonseca R.N."/>
            <person name="Posnien N."/>
            <person name="Reuter R."/>
            <person name="Roth S."/>
            <person name="Savard J."/>
            <person name="Schinko J.B."/>
            <person name="Schmitt C."/>
            <person name="Schoppmeier M."/>
            <person name="Schroder R."/>
            <person name="Shippy T.D."/>
            <person name="Simonnet F."/>
            <person name="Marques-Souza H."/>
            <person name="Tautz D."/>
            <person name="Tomoyasu Y."/>
            <person name="Trauner J."/>
            <person name="Van der Zee M."/>
            <person name="Vervoort M."/>
            <person name="Wittkopp N."/>
            <person name="Wimmer E.A."/>
            <person name="Yang X."/>
            <person name="Jones A.K."/>
            <person name="Sattelle D.B."/>
            <person name="Ebert P.R."/>
            <person name="Nelson D."/>
            <person name="Scott J.G."/>
            <person name="Beeman R.W."/>
            <person name="Muthukrishnan S."/>
            <person name="Kramer K.J."/>
            <person name="Arakane Y."/>
            <person name="Beeman R.W."/>
            <person name="Zhu Q."/>
            <person name="Hogenkamp D."/>
            <person name="Dixit R."/>
            <person name="Oppert B."/>
            <person name="Jiang H."/>
            <person name="Zou Z."/>
            <person name="Marshall J."/>
            <person name="Elpidina E."/>
            <person name="Vinokurov K."/>
            <person name="Oppert C."/>
            <person name="Zou Z."/>
            <person name="Evans J."/>
            <person name="Lu Z."/>
            <person name="Zhao P."/>
            <person name="Sumathipala N."/>
            <person name="Altincicek B."/>
            <person name="Vilcinskas A."/>
            <person name="Williams M."/>
            <person name="Hultmark D."/>
            <person name="Hetru C."/>
            <person name="Jiang H."/>
            <person name="Grimmelikhuijzen C.J."/>
            <person name="Hauser F."/>
            <person name="Cazzamali G."/>
            <person name="Williamson M."/>
            <person name="Park Y."/>
            <person name="Li B."/>
            <person name="Tanaka Y."/>
            <person name="Predel R."/>
            <person name="Neupert S."/>
            <person name="Schachtner J."/>
            <person name="Verleyen P."/>
            <person name="Raible F."/>
            <person name="Bork P."/>
            <person name="Friedrich M."/>
            <person name="Walden K.K."/>
            <person name="Robertson H.M."/>
            <person name="Angeli S."/>
            <person name="Foret S."/>
            <person name="Bucher G."/>
            <person name="Schuetz S."/>
            <person name="Maleszka R."/>
            <person name="Wimmer E.A."/>
            <person name="Beeman R.W."/>
            <person name="Lorenzen M."/>
            <person name="Tomoyasu Y."/>
            <person name="Miller S.C."/>
            <person name="Grossmann D."/>
            <person name="Bucher G."/>
        </authorList>
    </citation>
    <scope>NUCLEOTIDE SEQUENCE [LARGE SCALE GENOMIC DNA]</scope>
    <source>
        <strain evidence="11 12">Georgia GA2</strain>
    </source>
</reference>
<keyword evidence="4 10" id="KW-0812">Transmembrane</keyword>
<evidence type="ECO:0000256" key="9">
    <source>
        <dbReference type="ARBA" id="ARBA00023224"/>
    </source>
</evidence>
<evidence type="ECO:0000256" key="3">
    <source>
        <dbReference type="ARBA" id="ARBA00022606"/>
    </source>
</evidence>
<evidence type="ECO:0000256" key="6">
    <source>
        <dbReference type="ARBA" id="ARBA00022989"/>
    </source>
</evidence>
<protein>
    <recommendedName>
        <fullName evidence="10">Odorant receptor</fullName>
    </recommendedName>
</protein>
<evidence type="ECO:0000256" key="7">
    <source>
        <dbReference type="ARBA" id="ARBA00023136"/>
    </source>
</evidence>
<dbReference type="InterPro" id="IPR004117">
    <property type="entry name" value="7tm6_olfct_rcpt"/>
</dbReference>
<organism evidence="11 12">
    <name type="scientific">Tribolium castaneum</name>
    <name type="common">Red flour beetle</name>
    <dbReference type="NCBI Taxonomy" id="7070"/>
    <lineage>
        <taxon>Eukaryota</taxon>
        <taxon>Metazoa</taxon>
        <taxon>Ecdysozoa</taxon>
        <taxon>Arthropoda</taxon>
        <taxon>Hexapoda</taxon>
        <taxon>Insecta</taxon>
        <taxon>Pterygota</taxon>
        <taxon>Neoptera</taxon>
        <taxon>Endopterygota</taxon>
        <taxon>Coleoptera</taxon>
        <taxon>Polyphaga</taxon>
        <taxon>Cucujiformia</taxon>
        <taxon>Tenebrionidae</taxon>
        <taxon>Tenebrionidae incertae sedis</taxon>
        <taxon>Tribolium</taxon>
    </lineage>
</organism>
<sequence length="380" mass="43751">MDKVEFSDPLFFLNVIGMHPFKADKFSKFRLAFSIAVYFAVIFSGVLELIVNSQGLETYARASDTLIPQCQLVCKIFVLAKYKKQIARLLNGSQRFWDLGQFGARYGNSFGKTHKYLKSFFLLYKVMLTFTCLQFLAVKIIFKIPKPIAISFGETKGLEPLYDHLYLVLHAMITLVTINLVNGFDGLFFYFIGHVLTELKMVKVAFGDSPIETNWSEEKRFKFAVRHHRFVLDFIEQFNIVYCTMLLVQHLTCLFGICFGVFLMTKDGVPPDLDRASKYLPYIVTFIFQTFTFCFAGNLLLSWSLEIPNEIFYHDWAKKTTYENKLAKIISMKRGQRAARLTLGGFANLDLDSFRMVLKNALSFFTFVNAMMNKKAVTSV</sequence>
<keyword evidence="3 10" id="KW-0716">Sensory transduction</keyword>
<dbReference type="HOGENOM" id="CLU_755091_0_0_1"/>
<evidence type="ECO:0000256" key="1">
    <source>
        <dbReference type="ARBA" id="ARBA00004651"/>
    </source>
</evidence>
<feature type="transmembrane region" description="Helical" evidence="10">
    <location>
        <begin position="164"/>
        <end position="192"/>
    </location>
</feature>
<reference evidence="11 12" key="2">
    <citation type="journal article" date="2010" name="Nucleic Acids Res.">
        <title>BeetleBase in 2010: revisions to provide comprehensive genomic information for Tribolium castaneum.</title>
        <authorList>
            <person name="Kim H.S."/>
            <person name="Murphy T."/>
            <person name="Xia J."/>
            <person name="Caragea D."/>
            <person name="Park Y."/>
            <person name="Beeman R.W."/>
            <person name="Lorenzen M.D."/>
            <person name="Butcher S."/>
            <person name="Manak J.R."/>
            <person name="Brown S.J."/>
        </authorList>
    </citation>
    <scope>GENOME REANNOTATION</scope>
    <source>
        <strain evidence="11 12">Georgia GA2</strain>
    </source>
</reference>
<dbReference type="EMBL" id="KQ971363">
    <property type="protein sequence ID" value="EFA09299.1"/>
    <property type="molecule type" value="Genomic_DNA"/>
</dbReference>
<keyword evidence="9 10" id="KW-0807">Transducer</keyword>
<feature type="transmembrane region" description="Helical" evidence="10">
    <location>
        <begin position="279"/>
        <end position="301"/>
    </location>
</feature>